<dbReference type="PANTHER" id="PTHR42951:SF4">
    <property type="entry name" value="ACYL-COENZYME A THIOESTERASE MBLAC2"/>
    <property type="match status" value="1"/>
</dbReference>
<reference evidence="2 3" key="1">
    <citation type="journal article" date="2013" name="PLoS ONE">
        <title>Assembly-driven community genomics of a hypersaline microbial ecosystem.</title>
        <authorList>
            <person name="Podell S."/>
            <person name="Ugalde J.A."/>
            <person name="Narasingarao P."/>
            <person name="Banfield J.F."/>
            <person name="Heidelberg K.B."/>
            <person name="Allen E.E."/>
        </authorList>
    </citation>
    <scope>NUCLEOTIDE SEQUENCE [LARGE SCALE GENOMIC DNA]</scope>
    <source>
        <strain evidence="3">J07HQW1</strain>
    </source>
</reference>
<feature type="domain" description="Metallo-beta-lactamase" evidence="1">
    <location>
        <begin position="28"/>
        <end position="225"/>
    </location>
</feature>
<dbReference type="InterPro" id="IPR036866">
    <property type="entry name" value="RibonucZ/Hydroxyglut_hydro"/>
</dbReference>
<dbReference type="Pfam" id="PF00753">
    <property type="entry name" value="Lactamase_B"/>
    <property type="match status" value="1"/>
</dbReference>
<accession>U1PHZ8</accession>
<dbReference type="Gene3D" id="3.60.15.10">
    <property type="entry name" value="Ribonuclease Z/Hydroxyacylglutathione hydrolase-like"/>
    <property type="match status" value="1"/>
</dbReference>
<evidence type="ECO:0000259" key="1">
    <source>
        <dbReference type="SMART" id="SM00849"/>
    </source>
</evidence>
<evidence type="ECO:0000313" key="3">
    <source>
        <dbReference type="Proteomes" id="UP000030649"/>
    </source>
</evidence>
<dbReference type="InterPro" id="IPR001279">
    <property type="entry name" value="Metallo-B-lactamas"/>
</dbReference>
<dbReference type="AlphaFoldDB" id="U1PHZ8"/>
<dbReference type="EMBL" id="KE356560">
    <property type="protein sequence ID" value="ERG93267.1"/>
    <property type="molecule type" value="Genomic_DNA"/>
</dbReference>
<dbReference type="SMART" id="SM00849">
    <property type="entry name" value="Lactamase_B"/>
    <property type="match status" value="1"/>
</dbReference>
<organism evidence="2 3">
    <name type="scientific">Haloquadratum walsbyi J07HQW1</name>
    <dbReference type="NCBI Taxonomy" id="1238424"/>
    <lineage>
        <taxon>Archaea</taxon>
        <taxon>Methanobacteriati</taxon>
        <taxon>Methanobacteriota</taxon>
        <taxon>Stenosarchaea group</taxon>
        <taxon>Halobacteria</taxon>
        <taxon>Halobacteriales</taxon>
        <taxon>Haloferacaceae</taxon>
        <taxon>Haloquadratum</taxon>
    </lineage>
</organism>
<dbReference type="PANTHER" id="PTHR42951">
    <property type="entry name" value="METALLO-BETA-LACTAMASE DOMAIN-CONTAINING"/>
    <property type="match status" value="1"/>
</dbReference>
<dbReference type="Proteomes" id="UP000030649">
    <property type="component" value="Unassembled WGS sequence"/>
</dbReference>
<keyword evidence="2" id="KW-0378">Hydrolase</keyword>
<dbReference type="InterPro" id="IPR050855">
    <property type="entry name" value="NDM-1-like"/>
</dbReference>
<dbReference type="InterPro" id="IPR037482">
    <property type="entry name" value="ST1585_MBL-fold"/>
</dbReference>
<sequence length="305" mass="33704">MDIGDIAAVETADDIYYMDTGMYETSGYGSVYIIDADQPAIVDTGIGTNYERIIDALARVDIDPHSLAHLLVTHAHLDHAGGAGFLIADCPNATVHTHERAGPHLSDPAQLIEGTKAAVGEQWQYYVEPNPVPESRLNTLSDGDTIDLGDRSITAVAAPGHALHQMLFYDTTEDTLFTGDAAGIYVPEKDRIQQTSPPSQFNLETCLDDVRTIETITPETLCFGHFGPRAYDDKLLSSYKRALVEWVEAVRQKREEAHSDENVIQHFSEHAKLTDVWGEEKARAEARLNVRGVLAYLDWQATQPE</sequence>
<evidence type="ECO:0000313" key="2">
    <source>
        <dbReference type="EMBL" id="ERG93267.1"/>
    </source>
</evidence>
<name>U1PHZ8_9EURY</name>
<proteinExistence type="predicted"/>
<gene>
    <name evidence="2" type="ORF">J07HQW1_03328</name>
</gene>
<dbReference type="GO" id="GO:0016787">
    <property type="term" value="F:hydrolase activity"/>
    <property type="evidence" value="ECO:0007669"/>
    <property type="project" value="UniProtKB-KW"/>
</dbReference>
<dbReference type="HOGENOM" id="CLU_061385_1_0_2"/>
<protein>
    <submittedName>
        <fullName evidence="2">Zn-dependent hydrolase</fullName>
    </submittedName>
</protein>
<dbReference type="CDD" id="cd07726">
    <property type="entry name" value="ST1585-like_MBL-fold"/>
    <property type="match status" value="1"/>
</dbReference>
<dbReference type="SUPFAM" id="SSF56281">
    <property type="entry name" value="Metallo-hydrolase/oxidoreductase"/>
    <property type="match status" value="1"/>
</dbReference>